<keyword evidence="3" id="KW-0472">Membrane</keyword>
<dbReference type="STRING" id="1514971.AUR64_07545"/>
<dbReference type="AlphaFoldDB" id="A0A0W1RCN8"/>
<dbReference type="Proteomes" id="UP000054387">
    <property type="component" value="Unassembled WGS sequence"/>
</dbReference>
<keyword evidence="6" id="KW-1185">Reference proteome</keyword>
<keyword evidence="2" id="KW-0808">Transferase</keyword>
<dbReference type="Gene3D" id="3.40.50.2000">
    <property type="entry name" value="Glycogen Phosphorylase B"/>
    <property type="match status" value="2"/>
</dbReference>
<dbReference type="PANTHER" id="PTHR12526:SF510">
    <property type="entry name" value="D-INOSITOL 3-PHOSPHATE GLYCOSYLTRANSFERASE"/>
    <property type="match status" value="1"/>
</dbReference>
<proteinExistence type="predicted"/>
<dbReference type="Pfam" id="PF13439">
    <property type="entry name" value="Glyco_transf_4"/>
    <property type="match status" value="1"/>
</dbReference>
<dbReference type="PANTHER" id="PTHR12526">
    <property type="entry name" value="GLYCOSYLTRANSFERASE"/>
    <property type="match status" value="1"/>
</dbReference>
<dbReference type="RefSeq" id="WP_058580811.1">
    <property type="nucleotide sequence ID" value="NZ_LOPU01000016.1"/>
</dbReference>
<keyword evidence="3" id="KW-1133">Transmembrane helix</keyword>
<evidence type="ECO:0000313" key="5">
    <source>
        <dbReference type="EMBL" id="KTG11012.1"/>
    </source>
</evidence>
<evidence type="ECO:0000256" key="3">
    <source>
        <dbReference type="SAM" id="Phobius"/>
    </source>
</evidence>
<evidence type="ECO:0000256" key="2">
    <source>
        <dbReference type="ARBA" id="ARBA00022679"/>
    </source>
</evidence>
<accession>A0A0W1RCN8</accession>
<keyword evidence="1" id="KW-0328">Glycosyltransferase</keyword>
<gene>
    <name evidence="5" type="ORF">AUR64_07545</name>
</gene>
<dbReference type="InterPro" id="IPR028098">
    <property type="entry name" value="Glyco_trans_4-like_N"/>
</dbReference>
<dbReference type="GO" id="GO:0016757">
    <property type="term" value="F:glycosyltransferase activity"/>
    <property type="evidence" value="ECO:0007669"/>
    <property type="project" value="UniProtKB-KW"/>
</dbReference>
<dbReference type="CDD" id="cd03801">
    <property type="entry name" value="GT4_PimA-like"/>
    <property type="match status" value="1"/>
</dbReference>
<name>A0A0W1RCN8_9EURY</name>
<keyword evidence="3" id="KW-0812">Transmembrane</keyword>
<dbReference type="EMBL" id="LOPU01000016">
    <property type="protein sequence ID" value="KTG11012.1"/>
    <property type="molecule type" value="Genomic_DNA"/>
</dbReference>
<protein>
    <recommendedName>
        <fullName evidence="4">Glycosyltransferase subfamily 4-like N-terminal domain-containing protein</fullName>
    </recommendedName>
</protein>
<evidence type="ECO:0000313" key="6">
    <source>
        <dbReference type="Proteomes" id="UP000054387"/>
    </source>
</evidence>
<evidence type="ECO:0000256" key="1">
    <source>
        <dbReference type="ARBA" id="ARBA00022676"/>
    </source>
</evidence>
<reference evidence="5 6" key="1">
    <citation type="submission" date="2015-12" db="EMBL/GenBank/DDBJ databases">
        <title>Haloprofundus marisrubri gen. nov., sp. nov., an extremely halophilic archaeon isolated from the Discovery deep brine-seawater interface in the Red Sea.</title>
        <authorList>
            <person name="Zhang G."/>
            <person name="Stingl U."/>
            <person name="Rashid M."/>
        </authorList>
    </citation>
    <scope>NUCLEOTIDE SEQUENCE [LARGE SCALE GENOMIC DNA]</scope>
    <source>
        <strain evidence="5 6">SB9</strain>
    </source>
</reference>
<feature type="domain" description="Glycosyltransferase subfamily 4-like N-terminal" evidence="4">
    <location>
        <begin position="27"/>
        <end position="162"/>
    </location>
</feature>
<dbReference type="Pfam" id="PF13692">
    <property type="entry name" value="Glyco_trans_1_4"/>
    <property type="match status" value="1"/>
</dbReference>
<dbReference type="SUPFAM" id="SSF53756">
    <property type="entry name" value="UDP-Glycosyltransferase/glycogen phosphorylase"/>
    <property type="match status" value="1"/>
</dbReference>
<evidence type="ECO:0000259" key="4">
    <source>
        <dbReference type="Pfam" id="PF13439"/>
    </source>
</evidence>
<dbReference type="OrthoDB" id="132546at2157"/>
<feature type="transmembrane region" description="Helical" evidence="3">
    <location>
        <begin position="67"/>
        <end position="87"/>
    </location>
</feature>
<comment type="caution">
    <text evidence="5">The sequence shown here is derived from an EMBL/GenBank/DDBJ whole genome shotgun (WGS) entry which is preliminary data.</text>
</comment>
<sequence length="369" mass="40260">MRAVGFTDLRPFELEAPLSAMDAESVVVSLDPDAGAFERTLSHFRRGREALRESDTDVLVVYNGSGMLGIVSVLLSLLYGVPLVVRANGDLFRQHDEKRQEYRQTRQWGRWLAYCALSALTRATFHYADGFVAVSESLAETLARETSCPRERIRVVPGPVTPSQYRRTAVADGASEDPATGTMTVVTVTNLQYRGKYDGVCRLVDAMVELGERRDDVSLVVAGDGLYYDAVERYVEARTEDDPLGTRIHTLGYVSDVAGLYASADLFAYVSEIDAYPNVVIEAQAAGLPVVASRGYGIDEQITDGETGVLVDADDTTALASTLDDLLSDADRRHRLGTTAADRVAERNAPETLGPQMQQALEAILARVE</sequence>
<organism evidence="5 6">
    <name type="scientific">Haloprofundus marisrubri</name>
    <dbReference type="NCBI Taxonomy" id="1514971"/>
    <lineage>
        <taxon>Archaea</taxon>
        <taxon>Methanobacteriati</taxon>
        <taxon>Methanobacteriota</taxon>
        <taxon>Stenosarchaea group</taxon>
        <taxon>Halobacteria</taxon>
        <taxon>Halobacteriales</taxon>
        <taxon>Haloferacaceae</taxon>
        <taxon>Haloprofundus</taxon>
    </lineage>
</organism>